<comment type="caution">
    <text evidence="1">The sequence shown here is derived from an EMBL/GenBank/DDBJ whole genome shotgun (WGS) entry which is preliminary data.</text>
</comment>
<dbReference type="Proteomes" id="UP001501176">
    <property type="component" value="Unassembled WGS sequence"/>
</dbReference>
<dbReference type="RefSeq" id="WP_343820873.1">
    <property type="nucleotide sequence ID" value="NZ_BAAAFN010000011.1"/>
</dbReference>
<dbReference type="NCBIfam" id="NF007788">
    <property type="entry name" value="PRK10481.1"/>
    <property type="match status" value="1"/>
</dbReference>
<evidence type="ECO:0000313" key="2">
    <source>
        <dbReference type="Proteomes" id="UP001501176"/>
    </source>
</evidence>
<dbReference type="EMBL" id="BAAAFN010000011">
    <property type="protein sequence ID" value="GAA0228124.1"/>
    <property type="molecule type" value="Genomic_DNA"/>
</dbReference>
<proteinExistence type="predicted"/>
<name>A0ABN0TRB8_9BURK</name>
<evidence type="ECO:0000313" key="1">
    <source>
        <dbReference type="EMBL" id="GAA0228124.1"/>
    </source>
</evidence>
<protein>
    <submittedName>
        <fullName evidence="1">AroM family protein</fullName>
    </submittedName>
</protein>
<dbReference type="InterPro" id="IPR010843">
    <property type="entry name" value="Uncharacterised_AroM"/>
</dbReference>
<sequence>MNGHPGKSPRRLLGTLTIGQAPRPDITPILESCLPPDTDCVHAGVLDGLDPRRIAQRFAVRDGQPVLVSRLLDGTHVTLDKAAVRQAMQPRLDELEARGCDAVLVLCTGEFHDLKLSHAWLIEPDRLVPPAVAALAGPRQVGVIVPLAEQAVSEAGKFSVLARPPLCEVALPYGGDTDAVARAALALRDRGAEILVLDCMGFVRAHQQAARQACGLPVLLSNAVVAKLTSELIA</sequence>
<reference evidence="1 2" key="1">
    <citation type="journal article" date="2019" name="Int. J. Syst. Evol. Microbiol.">
        <title>The Global Catalogue of Microorganisms (GCM) 10K type strain sequencing project: providing services to taxonomists for standard genome sequencing and annotation.</title>
        <authorList>
            <consortium name="The Broad Institute Genomics Platform"/>
            <consortium name="The Broad Institute Genome Sequencing Center for Infectious Disease"/>
            <person name="Wu L."/>
            <person name="Ma J."/>
        </authorList>
    </citation>
    <scope>NUCLEOTIDE SEQUENCE [LARGE SCALE GENOMIC DNA]</scope>
    <source>
        <strain evidence="1 2">JCM 16240</strain>
    </source>
</reference>
<organism evidence="1 2">
    <name type="scientific">Castellaniella daejeonensis</name>
    <dbReference type="NCBI Taxonomy" id="659013"/>
    <lineage>
        <taxon>Bacteria</taxon>
        <taxon>Pseudomonadati</taxon>
        <taxon>Pseudomonadota</taxon>
        <taxon>Betaproteobacteria</taxon>
        <taxon>Burkholderiales</taxon>
        <taxon>Alcaligenaceae</taxon>
        <taxon>Castellaniella</taxon>
    </lineage>
</organism>
<gene>
    <name evidence="1" type="ORF">GCM10009125_16440</name>
</gene>
<keyword evidence="2" id="KW-1185">Reference proteome</keyword>
<dbReference type="Pfam" id="PF07302">
    <property type="entry name" value="AroM"/>
    <property type="match status" value="1"/>
</dbReference>
<accession>A0ABN0TRB8</accession>